<dbReference type="Proteomes" id="UP000547674">
    <property type="component" value="Unassembled WGS sequence"/>
</dbReference>
<dbReference type="EMBL" id="JABDJR010000700">
    <property type="protein sequence ID" value="NNF08559.1"/>
    <property type="molecule type" value="Genomic_DNA"/>
</dbReference>
<feature type="domain" description="VOC" evidence="1">
    <location>
        <begin position="8"/>
        <end position="125"/>
    </location>
</feature>
<dbReference type="SUPFAM" id="SSF54593">
    <property type="entry name" value="Glyoxalase/Bleomycin resistance protein/Dihydroxybiphenyl dioxygenase"/>
    <property type="match status" value="1"/>
</dbReference>
<comment type="caution">
    <text evidence="2">The sequence shown here is derived from an EMBL/GenBank/DDBJ whole genome shotgun (WGS) entry which is preliminary data.</text>
</comment>
<dbReference type="AlphaFoldDB" id="A0A7Y2EES0"/>
<evidence type="ECO:0000259" key="1">
    <source>
        <dbReference type="PROSITE" id="PS51819"/>
    </source>
</evidence>
<gene>
    <name evidence="2" type="ORF">HKN21_17490</name>
</gene>
<evidence type="ECO:0000313" key="3">
    <source>
        <dbReference type="Proteomes" id="UP000547674"/>
    </source>
</evidence>
<reference evidence="2 3" key="1">
    <citation type="submission" date="2020-03" db="EMBL/GenBank/DDBJ databases">
        <title>Metabolic flexibility allows generalist bacteria to become dominant in a frequently disturbed ecosystem.</title>
        <authorList>
            <person name="Chen Y.-J."/>
            <person name="Leung P.M."/>
            <person name="Bay S.K."/>
            <person name="Hugenholtz P."/>
            <person name="Kessler A.J."/>
            <person name="Shelley G."/>
            <person name="Waite D.W."/>
            <person name="Cook P.L."/>
            <person name="Greening C."/>
        </authorList>
    </citation>
    <scope>NUCLEOTIDE SEQUENCE [LARGE SCALE GENOMIC DNA]</scope>
    <source>
        <strain evidence="2">SS_bin_28</strain>
    </source>
</reference>
<dbReference type="Gene3D" id="3.10.180.10">
    <property type="entry name" value="2,3-Dihydroxybiphenyl 1,2-Dioxygenase, domain 1"/>
    <property type="match status" value="1"/>
</dbReference>
<dbReference type="PROSITE" id="PS51819">
    <property type="entry name" value="VOC"/>
    <property type="match status" value="1"/>
</dbReference>
<sequence length="129" mass="14224">MTNPVWIGAGVVPSLLVSNMAETLDFYGRLGFRLSGIHPNAESPTWAQVSRDKVVFQFYTEPPQGTPSSPTCSGTLYIYPEDVIALAQELKGKVTFAWGPEVMPYGMREFAVQDPNGYFVAFTEHVSES</sequence>
<dbReference type="Pfam" id="PF00903">
    <property type="entry name" value="Glyoxalase"/>
    <property type="match status" value="1"/>
</dbReference>
<dbReference type="InterPro" id="IPR037523">
    <property type="entry name" value="VOC_core"/>
</dbReference>
<name>A0A7Y2EES0_UNCEI</name>
<dbReference type="InterPro" id="IPR029068">
    <property type="entry name" value="Glyas_Bleomycin-R_OHBP_Dase"/>
</dbReference>
<evidence type="ECO:0000313" key="2">
    <source>
        <dbReference type="EMBL" id="NNF08559.1"/>
    </source>
</evidence>
<protein>
    <recommendedName>
        <fullName evidence="1">VOC domain-containing protein</fullName>
    </recommendedName>
</protein>
<accession>A0A7Y2EES0</accession>
<proteinExistence type="predicted"/>
<organism evidence="2 3">
    <name type="scientific">Eiseniibacteriota bacterium</name>
    <dbReference type="NCBI Taxonomy" id="2212470"/>
    <lineage>
        <taxon>Bacteria</taxon>
        <taxon>Candidatus Eiseniibacteriota</taxon>
    </lineage>
</organism>
<dbReference type="InterPro" id="IPR004360">
    <property type="entry name" value="Glyas_Fos-R_dOase_dom"/>
</dbReference>